<dbReference type="InterPro" id="IPR000477">
    <property type="entry name" value="RT_dom"/>
</dbReference>
<dbReference type="InterPro" id="IPR032567">
    <property type="entry name" value="RTL1-rel"/>
</dbReference>
<keyword evidence="2" id="KW-0548">Nucleotidyltransferase</keyword>
<organism evidence="2">
    <name type="scientific">Tanacetum cinerariifolium</name>
    <name type="common">Dalmatian daisy</name>
    <name type="synonym">Chrysanthemum cinerariifolium</name>
    <dbReference type="NCBI Taxonomy" id="118510"/>
    <lineage>
        <taxon>Eukaryota</taxon>
        <taxon>Viridiplantae</taxon>
        <taxon>Streptophyta</taxon>
        <taxon>Embryophyta</taxon>
        <taxon>Tracheophyta</taxon>
        <taxon>Spermatophyta</taxon>
        <taxon>Magnoliopsida</taxon>
        <taxon>eudicotyledons</taxon>
        <taxon>Gunneridae</taxon>
        <taxon>Pentapetalae</taxon>
        <taxon>asterids</taxon>
        <taxon>campanulids</taxon>
        <taxon>Asterales</taxon>
        <taxon>Asteraceae</taxon>
        <taxon>Asteroideae</taxon>
        <taxon>Anthemideae</taxon>
        <taxon>Anthemidinae</taxon>
        <taxon>Tanacetum</taxon>
    </lineage>
</organism>
<proteinExistence type="predicted"/>
<feature type="non-terminal residue" evidence="2">
    <location>
        <position position="191"/>
    </location>
</feature>
<feature type="non-terminal residue" evidence="2">
    <location>
        <position position="1"/>
    </location>
</feature>
<dbReference type="GO" id="GO:0003964">
    <property type="term" value="F:RNA-directed DNA polymerase activity"/>
    <property type="evidence" value="ECO:0007669"/>
    <property type="project" value="UniProtKB-KW"/>
</dbReference>
<dbReference type="Gene3D" id="3.10.10.10">
    <property type="entry name" value="HIV Type 1 Reverse Transcriptase, subunit A, domain 1"/>
    <property type="match status" value="1"/>
</dbReference>
<gene>
    <name evidence="2" type="ORF">Tci_894213</name>
</gene>
<dbReference type="Gene3D" id="3.30.70.270">
    <property type="match status" value="1"/>
</dbReference>
<dbReference type="SUPFAM" id="SSF56672">
    <property type="entry name" value="DNA/RNA polymerases"/>
    <property type="match status" value="1"/>
</dbReference>
<comment type="caution">
    <text evidence="2">The sequence shown here is derived from an EMBL/GenBank/DDBJ whole genome shotgun (WGS) entry which is preliminary data.</text>
</comment>
<dbReference type="InterPro" id="IPR043128">
    <property type="entry name" value="Rev_trsase/Diguanyl_cyclase"/>
</dbReference>
<feature type="domain" description="Reverse transcriptase" evidence="1">
    <location>
        <begin position="118"/>
        <end position="191"/>
    </location>
</feature>
<dbReference type="AlphaFoldDB" id="A0A699UQW3"/>
<dbReference type="PANTHER" id="PTHR15503">
    <property type="entry name" value="LDOC1 RELATED"/>
    <property type="match status" value="1"/>
</dbReference>
<keyword evidence="2" id="KW-0695">RNA-directed DNA polymerase</keyword>
<reference evidence="2" key="1">
    <citation type="journal article" date="2019" name="Sci. Rep.">
        <title>Draft genome of Tanacetum cinerariifolium, the natural source of mosquito coil.</title>
        <authorList>
            <person name="Yamashiro T."/>
            <person name="Shiraishi A."/>
            <person name="Satake H."/>
            <person name="Nakayama K."/>
        </authorList>
    </citation>
    <scope>NUCLEOTIDE SEQUENCE</scope>
</reference>
<name>A0A699UQW3_TANCI</name>
<sequence length="191" mass="21656">RVIFGDIHAPEFIYHGSLPGKSMQINSALQARTLLSHGCKGFLATIHDTTSDVPSIHDKPIVSEFPDVFPDELPGIPPVREVKFNIELIPGAEPISKTPYPMAPIELKELKDQLQELLERGFIRLSVSPWGAPVLFVKKKDGSMRLCIDYRELNKITIRNRYPLLRIDNLFDQLQGAMHFSKIDLRSGYHQ</sequence>
<dbReference type="PROSITE" id="PS50878">
    <property type="entry name" value="RT_POL"/>
    <property type="match status" value="1"/>
</dbReference>
<evidence type="ECO:0000259" key="1">
    <source>
        <dbReference type="PROSITE" id="PS50878"/>
    </source>
</evidence>
<dbReference type="Pfam" id="PF00078">
    <property type="entry name" value="RVT_1"/>
    <property type="match status" value="1"/>
</dbReference>
<keyword evidence="2" id="KW-0808">Transferase</keyword>
<dbReference type="CDD" id="cd01647">
    <property type="entry name" value="RT_LTR"/>
    <property type="match status" value="1"/>
</dbReference>
<dbReference type="EMBL" id="BKCJ011335678">
    <property type="protein sequence ID" value="GFD22244.1"/>
    <property type="molecule type" value="Genomic_DNA"/>
</dbReference>
<dbReference type="InterPro" id="IPR043502">
    <property type="entry name" value="DNA/RNA_pol_sf"/>
</dbReference>
<evidence type="ECO:0000313" key="2">
    <source>
        <dbReference type="EMBL" id="GFD22244.1"/>
    </source>
</evidence>
<protein>
    <submittedName>
        <fullName evidence="2">Putative reverse transcriptase domain-containing protein</fullName>
    </submittedName>
</protein>
<accession>A0A699UQW3</accession>
<dbReference type="PANTHER" id="PTHR15503:SF45">
    <property type="entry name" value="RNA-DIRECTED DNA POLYMERASE HOMOLOG"/>
    <property type="match status" value="1"/>
</dbReference>